<evidence type="ECO:0000256" key="6">
    <source>
        <dbReference type="ARBA" id="ARBA00022519"/>
    </source>
</evidence>
<comment type="similarity">
    <text evidence="2">Belongs to the EamA transporter family.</text>
</comment>
<evidence type="ECO:0000256" key="10">
    <source>
        <dbReference type="ARBA" id="ARBA00022989"/>
    </source>
</evidence>
<evidence type="ECO:0000256" key="8">
    <source>
        <dbReference type="ARBA" id="ARBA00022692"/>
    </source>
</evidence>
<dbReference type="GO" id="GO:0005886">
    <property type="term" value="C:plasma membrane"/>
    <property type="evidence" value="ECO:0007669"/>
    <property type="project" value="UniProtKB-SubCell"/>
</dbReference>
<dbReference type="PANTHER" id="PTHR30561">
    <property type="entry name" value="SMR FAMILY PROTON-DEPENDENT DRUG EFFLUX TRANSPORTER SUGE"/>
    <property type="match status" value="1"/>
</dbReference>
<feature type="signal peptide" evidence="14">
    <location>
        <begin position="1"/>
        <end position="17"/>
    </location>
</feature>
<keyword evidence="17" id="KW-1185">Reference proteome</keyword>
<feature type="transmembrane region" description="Helical" evidence="13">
    <location>
        <begin position="61"/>
        <end position="80"/>
    </location>
</feature>
<dbReference type="OrthoDB" id="9783707at2"/>
<feature type="transmembrane region" description="Helical" evidence="13">
    <location>
        <begin position="153"/>
        <end position="173"/>
    </location>
</feature>
<dbReference type="AlphaFoldDB" id="A0A7K1LKJ4"/>
<evidence type="ECO:0000259" key="15">
    <source>
        <dbReference type="Pfam" id="PF00892"/>
    </source>
</evidence>
<evidence type="ECO:0000256" key="1">
    <source>
        <dbReference type="ARBA" id="ARBA00004651"/>
    </source>
</evidence>
<dbReference type="RefSeq" id="WP_129316523.1">
    <property type="nucleotide sequence ID" value="NZ_NOIQ01000036.1"/>
</dbReference>
<evidence type="ECO:0000256" key="13">
    <source>
        <dbReference type="SAM" id="Phobius"/>
    </source>
</evidence>
<dbReference type="PANTHER" id="PTHR30561:SF1">
    <property type="entry name" value="MULTIDRUG TRANSPORTER EMRE"/>
    <property type="match status" value="1"/>
</dbReference>
<evidence type="ECO:0000256" key="5">
    <source>
        <dbReference type="ARBA" id="ARBA00022516"/>
    </source>
</evidence>
<evidence type="ECO:0000256" key="11">
    <source>
        <dbReference type="ARBA" id="ARBA00023098"/>
    </source>
</evidence>
<dbReference type="InterPro" id="IPR000620">
    <property type="entry name" value="EamA_dom"/>
</dbReference>
<sequence length="292" mass="30540">MSAAALAMVLSAAVLHAVWNLAAKAKHGDSYTFVWWYAVVTALVTAPVGIVCVVQHGGWSAYGPALVWAPAVSAVIHIGYNLALQTGYDRAPLGVVYPAARGTGPILTMIVAVAFLSERPGWWALAGALVIVGGIVVTAAPGRSPGAVDGSRLLAGLGWGILTGAFIAGYTLWDDHSVTALAQSPIPYFSLSAVYQAIFMTFGLNRSRRRLMRDSVKTNWPVIVSIGVLSPAAYILVLTAMQSEPVSLVAPLRETSIVVGSLLAWVVFKESRPGRRLLGALLVVAGVALIGG</sequence>
<proteinExistence type="inferred from homology"/>
<accession>A0A7K1LKJ4</accession>
<dbReference type="EMBL" id="WOGT01000008">
    <property type="protein sequence ID" value="MUN55717.1"/>
    <property type="molecule type" value="Genomic_DNA"/>
</dbReference>
<feature type="transmembrane region" description="Helical" evidence="13">
    <location>
        <begin position="122"/>
        <end position="141"/>
    </location>
</feature>
<dbReference type="InterPro" id="IPR000390">
    <property type="entry name" value="Small_drug/metabolite_transptr"/>
</dbReference>
<reference evidence="16 17" key="1">
    <citation type="submission" date="2019-12" db="EMBL/GenBank/DDBJ databases">
        <authorList>
            <person name="Li J."/>
            <person name="Shi Y."/>
            <person name="Xu G."/>
            <person name="Xiao D."/>
            <person name="Ran X."/>
        </authorList>
    </citation>
    <scope>NUCLEOTIDE SEQUENCE [LARGE SCALE GENOMIC DNA]</scope>
    <source>
        <strain evidence="16 17">JCM 15915</strain>
    </source>
</reference>
<evidence type="ECO:0000256" key="3">
    <source>
        <dbReference type="ARBA" id="ARBA00022448"/>
    </source>
</evidence>
<keyword evidence="5" id="KW-0444">Lipid biosynthesis</keyword>
<keyword evidence="12 13" id="KW-0472">Membrane</keyword>
<evidence type="ECO:0000256" key="12">
    <source>
        <dbReference type="ARBA" id="ARBA00023136"/>
    </source>
</evidence>
<feature type="transmembrane region" description="Helical" evidence="13">
    <location>
        <begin position="185"/>
        <end position="202"/>
    </location>
</feature>
<evidence type="ECO:0000256" key="4">
    <source>
        <dbReference type="ARBA" id="ARBA00022475"/>
    </source>
</evidence>
<keyword evidence="9" id="KW-0448">Lipopolysaccharide biosynthesis</keyword>
<dbReference type="Proteomes" id="UP000462152">
    <property type="component" value="Unassembled WGS sequence"/>
</dbReference>
<evidence type="ECO:0000313" key="16">
    <source>
        <dbReference type="EMBL" id="MUN55717.1"/>
    </source>
</evidence>
<keyword evidence="6" id="KW-0997">Cell inner membrane</keyword>
<evidence type="ECO:0000256" key="2">
    <source>
        <dbReference type="ARBA" id="ARBA00007362"/>
    </source>
</evidence>
<dbReference type="Gene3D" id="1.10.3730.20">
    <property type="match status" value="2"/>
</dbReference>
<dbReference type="InterPro" id="IPR037185">
    <property type="entry name" value="EmrE-like"/>
</dbReference>
<feature type="domain" description="EamA" evidence="15">
    <location>
        <begin position="156"/>
        <end position="290"/>
    </location>
</feature>
<evidence type="ECO:0000256" key="9">
    <source>
        <dbReference type="ARBA" id="ARBA00022985"/>
    </source>
</evidence>
<evidence type="ECO:0000256" key="14">
    <source>
        <dbReference type="SAM" id="SignalP"/>
    </source>
</evidence>
<keyword evidence="7" id="KW-0441">Lipid A biosynthesis</keyword>
<keyword evidence="14" id="KW-0732">Signal</keyword>
<protein>
    <submittedName>
        <fullName evidence="16">EamA family transporter</fullName>
    </submittedName>
</protein>
<keyword evidence="3" id="KW-0813">Transport</keyword>
<organism evidence="16 17">
    <name type="scientific">Rothia koreensis</name>
    <dbReference type="NCBI Taxonomy" id="592378"/>
    <lineage>
        <taxon>Bacteria</taxon>
        <taxon>Bacillati</taxon>
        <taxon>Actinomycetota</taxon>
        <taxon>Actinomycetes</taxon>
        <taxon>Micrococcales</taxon>
        <taxon>Micrococcaceae</taxon>
        <taxon>Rothia</taxon>
    </lineage>
</organism>
<keyword evidence="8 13" id="KW-0812">Transmembrane</keyword>
<evidence type="ECO:0000256" key="7">
    <source>
        <dbReference type="ARBA" id="ARBA00022556"/>
    </source>
</evidence>
<feature type="domain" description="EamA" evidence="15">
    <location>
        <begin position="6"/>
        <end position="138"/>
    </location>
</feature>
<name>A0A7K1LKJ4_9MICC</name>
<keyword evidence="4" id="KW-1003">Cell membrane</keyword>
<dbReference type="GO" id="GO:0022857">
    <property type="term" value="F:transmembrane transporter activity"/>
    <property type="evidence" value="ECO:0007669"/>
    <property type="project" value="InterPro"/>
</dbReference>
<comment type="subcellular location">
    <subcellularLocation>
        <location evidence="1">Cell membrane</location>
        <topology evidence="1">Multi-pass membrane protein</topology>
    </subcellularLocation>
</comment>
<dbReference type="SUPFAM" id="SSF103481">
    <property type="entry name" value="Multidrug resistance efflux transporter EmrE"/>
    <property type="match status" value="2"/>
</dbReference>
<keyword evidence="10 13" id="KW-1133">Transmembrane helix</keyword>
<feature type="transmembrane region" description="Helical" evidence="13">
    <location>
        <begin position="248"/>
        <end position="268"/>
    </location>
</feature>
<feature type="transmembrane region" description="Helical" evidence="13">
    <location>
        <begin position="222"/>
        <end position="242"/>
    </location>
</feature>
<feature type="transmembrane region" description="Helical" evidence="13">
    <location>
        <begin position="33"/>
        <end position="54"/>
    </location>
</feature>
<gene>
    <name evidence="16" type="ORF">GMA10_10930</name>
</gene>
<comment type="caution">
    <text evidence="16">The sequence shown here is derived from an EMBL/GenBank/DDBJ whole genome shotgun (WGS) entry which is preliminary data.</text>
</comment>
<dbReference type="Pfam" id="PF00892">
    <property type="entry name" value="EamA"/>
    <property type="match status" value="2"/>
</dbReference>
<dbReference type="GO" id="GO:0009103">
    <property type="term" value="P:lipopolysaccharide biosynthetic process"/>
    <property type="evidence" value="ECO:0007669"/>
    <property type="project" value="UniProtKB-KW"/>
</dbReference>
<keyword evidence="11" id="KW-0443">Lipid metabolism</keyword>
<feature type="chain" id="PRO_5038721813" evidence="14">
    <location>
        <begin position="18"/>
        <end position="292"/>
    </location>
</feature>
<evidence type="ECO:0000313" key="17">
    <source>
        <dbReference type="Proteomes" id="UP000462152"/>
    </source>
</evidence>